<dbReference type="AlphaFoldDB" id="A0AB73T4Q7"/>
<name>A0AB73T4Q7_9FIRM</name>
<accession>A0AB73T4Q7</accession>
<evidence type="ECO:0000313" key="1">
    <source>
        <dbReference type="EMBL" id="PWJ76088.1"/>
    </source>
</evidence>
<keyword evidence="2" id="KW-1185">Reference proteome</keyword>
<organism evidence="1 2">
    <name type="scientific">Murimonas intestini</name>
    <dbReference type="NCBI Taxonomy" id="1337051"/>
    <lineage>
        <taxon>Bacteria</taxon>
        <taxon>Bacillati</taxon>
        <taxon>Bacillota</taxon>
        <taxon>Clostridia</taxon>
        <taxon>Lachnospirales</taxon>
        <taxon>Lachnospiraceae</taxon>
        <taxon>Murimonas</taxon>
    </lineage>
</organism>
<reference evidence="1 2" key="1">
    <citation type="submission" date="2018-05" db="EMBL/GenBank/DDBJ databases">
        <authorList>
            <person name="Goeker M."/>
            <person name="Huntemann M."/>
            <person name="Clum A."/>
            <person name="Pillay M."/>
            <person name="Palaniappan K."/>
            <person name="Varghese N."/>
            <person name="Mikhailova N."/>
            <person name="Stamatis D."/>
            <person name="Reddy T."/>
            <person name="Daum C."/>
            <person name="Shapiro N."/>
            <person name="Ivanova N."/>
            <person name="Kyrpides N."/>
            <person name="Woyke T."/>
        </authorList>
    </citation>
    <scope>NUCLEOTIDE SEQUENCE [LARGE SCALE GENOMIC DNA]</scope>
    <source>
        <strain evidence="1 2">DSM 26524</strain>
    </source>
</reference>
<comment type="caution">
    <text evidence="1">The sequence shown here is derived from an EMBL/GenBank/DDBJ whole genome shotgun (WGS) entry which is preliminary data.</text>
</comment>
<proteinExistence type="predicted"/>
<evidence type="ECO:0000313" key="2">
    <source>
        <dbReference type="Proteomes" id="UP000245412"/>
    </source>
</evidence>
<dbReference type="RefSeq" id="WP_257497599.1">
    <property type="nucleotide sequence ID" value="NZ_JANKBI010000003.1"/>
</dbReference>
<gene>
    <name evidence="1" type="ORF">C7383_105122</name>
</gene>
<sequence length="51" mass="6058">MASLAERQEDIQEKKLYKELDKGIDDMENGRVVPHEEAMKKLMERFRHNAV</sequence>
<dbReference type="EMBL" id="QGGY01000005">
    <property type="protein sequence ID" value="PWJ76088.1"/>
    <property type="molecule type" value="Genomic_DNA"/>
</dbReference>
<protein>
    <submittedName>
        <fullName evidence="1">Uncharacterized protein</fullName>
    </submittedName>
</protein>
<dbReference type="Proteomes" id="UP000245412">
    <property type="component" value="Unassembled WGS sequence"/>
</dbReference>